<keyword evidence="5" id="KW-0812">Transmembrane</keyword>
<evidence type="ECO:0000313" key="7">
    <source>
        <dbReference type="Proteomes" id="UP001501138"/>
    </source>
</evidence>
<evidence type="ECO:0008006" key="8">
    <source>
        <dbReference type="Google" id="ProtNLM"/>
    </source>
</evidence>
<protein>
    <recommendedName>
        <fullName evidence="8">Golgi phosphoprotein 3 (GPP34)</fullName>
    </recommendedName>
</protein>
<keyword evidence="5" id="KW-1133">Transmembrane helix</keyword>
<dbReference type="Proteomes" id="UP001501138">
    <property type="component" value="Unassembled WGS sequence"/>
</dbReference>
<evidence type="ECO:0000256" key="2">
    <source>
        <dbReference type="ARBA" id="ARBA00023034"/>
    </source>
</evidence>
<evidence type="ECO:0000256" key="3">
    <source>
        <dbReference type="ARBA" id="ARBA00023121"/>
    </source>
</evidence>
<comment type="subcellular location">
    <subcellularLocation>
        <location evidence="1">Golgi apparatus membrane</location>
        <topology evidence="1">Peripheral membrane protein</topology>
        <orientation evidence="1">Cytoplasmic side</orientation>
    </subcellularLocation>
</comment>
<feature type="transmembrane region" description="Helical" evidence="5">
    <location>
        <begin position="201"/>
        <end position="224"/>
    </location>
</feature>
<comment type="caution">
    <text evidence="6">The sequence shown here is derived from an EMBL/GenBank/DDBJ whole genome shotgun (WGS) entry which is preliminary data.</text>
</comment>
<keyword evidence="3" id="KW-0446">Lipid-binding</keyword>
<name>A0ABN2JGN2_9MICO</name>
<reference evidence="6 7" key="1">
    <citation type="journal article" date="2019" name="Int. J. Syst. Evol. Microbiol.">
        <title>The Global Catalogue of Microorganisms (GCM) 10K type strain sequencing project: providing services to taxonomists for standard genome sequencing and annotation.</title>
        <authorList>
            <consortium name="The Broad Institute Genomics Platform"/>
            <consortium name="The Broad Institute Genome Sequencing Center for Infectious Disease"/>
            <person name="Wu L."/>
            <person name="Ma J."/>
        </authorList>
    </citation>
    <scope>NUCLEOTIDE SEQUENCE [LARGE SCALE GENOMIC DNA]</scope>
    <source>
        <strain evidence="6 7">JCM 15589</strain>
    </source>
</reference>
<proteinExistence type="predicted"/>
<keyword evidence="2" id="KW-0333">Golgi apparatus</keyword>
<gene>
    <name evidence="6" type="ORF">GCM10009809_22860</name>
</gene>
<evidence type="ECO:0000256" key="5">
    <source>
        <dbReference type="SAM" id="Phobius"/>
    </source>
</evidence>
<organism evidence="6 7">
    <name type="scientific">Isoptericola hypogeus</name>
    <dbReference type="NCBI Taxonomy" id="300179"/>
    <lineage>
        <taxon>Bacteria</taxon>
        <taxon>Bacillati</taxon>
        <taxon>Actinomycetota</taxon>
        <taxon>Actinomycetes</taxon>
        <taxon>Micrococcales</taxon>
        <taxon>Promicromonosporaceae</taxon>
        <taxon>Isoptericola</taxon>
    </lineage>
</organism>
<dbReference type="EMBL" id="BAAAPM010000004">
    <property type="protein sequence ID" value="GAA1726560.1"/>
    <property type="molecule type" value="Genomic_DNA"/>
</dbReference>
<dbReference type="InterPro" id="IPR008628">
    <property type="entry name" value="GPP34-like"/>
</dbReference>
<keyword evidence="4 5" id="KW-0472">Membrane</keyword>
<dbReference type="Gene3D" id="1.10.3630.10">
    <property type="entry name" value="yeast vps74-n-term truncation variant domain like"/>
    <property type="match status" value="1"/>
</dbReference>
<evidence type="ECO:0000256" key="1">
    <source>
        <dbReference type="ARBA" id="ARBA00004255"/>
    </source>
</evidence>
<dbReference type="InterPro" id="IPR038261">
    <property type="entry name" value="GPP34-like_sf"/>
</dbReference>
<dbReference type="Pfam" id="PF05719">
    <property type="entry name" value="GPP34"/>
    <property type="match status" value="1"/>
</dbReference>
<keyword evidence="7" id="KW-1185">Reference proteome</keyword>
<accession>A0ABN2JGN2</accession>
<evidence type="ECO:0000256" key="4">
    <source>
        <dbReference type="ARBA" id="ARBA00023136"/>
    </source>
</evidence>
<evidence type="ECO:0000313" key="6">
    <source>
        <dbReference type="EMBL" id="GAA1726560.1"/>
    </source>
</evidence>
<dbReference type="RefSeq" id="WP_344248576.1">
    <property type="nucleotide sequence ID" value="NZ_BAAAPM010000004.1"/>
</dbReference>
<sequence length="225" mass="24302">MLVAEELLLLAHDADRAGPSLFDDAPYRLAGALLVELVLAHRVTLGPRPGTSRPQDLLVVVLDPAPTGRPELDRALALAGSQPFRASDLVERLARQVERPLIDSLEARGLLRPEQRTTWGVLRSTRWRAVPGPAVVTLRRRVERALLDGAPPEDRTAALLTLADGAGWLLSRVPRDRRREAEARTHEVAESWWRGTAGREAAGGVVAATMAVITSAALVLPVAAT</sequence>